<evidence type="ECO:0000256" key="4">
    <source>
        <dbReference type="PROSITE-ProRule" id="PRU01161"/>
    </source>
</evidence>
<evidence type="ECO:0000256" key="5">
    <source>
        <dbReference type="SAM" id="SignalP"/>
    </source>
</evidence>
<keyword evidence="1 4" id="KW-0378">Hydrolase</keyword>
<name>A0A495BLZ8_VOGIN</name>
<dbReference type="PROSITE" id="PS51635">
    <property type="entry name" value="PNPLA"/>
    <property type="match status" value="1"/>
</dbReference>
<feature type="active site" description="Nucleophile" evidence="4">
    <location>
        <position position="64"/>
    </location>
</feature>
<feature type="active site" description="Proton acceptor" evidence="4">
    <location>
        <position position="209"/>
    </location>
</feature>
<dbReference type="InterPro" id="IPR016035">
    <property type="entry name" value="Acyl_Trfase/lysoPLipase"/>
</dbReference>
<protein>
    <submittedName>
        <fullName evidence="7">NTE family protein</fullName>
    </submittedName>
</protein>
<dbReference type="EMBL" id="RBID01000005">
    <property type="protein sequence ID" value="RKQ61970.1"/>
    <property type="molecule type" value="Genomic_DNA"/>
</dbReference>
<evidence type="ECO:0000313" key="7">
    <source>
        <dbReference type="EMBL" id="RKQ61970.1"/>
    </source>
</evidence>
<evidence type="ECO:0000313" key="8">
    <source>
        <dbReference type="Proteomes" id="UP000279384"/>
    </source>
</evidence>
<proteinExistence type="predicted"/>
<keyword evidence="2 4" id="KW-0442">Lipid degradation</keyword>
<feature type="signal peptide" evidence="5">
    <location>
        <begin position="1"/>
        <end position="22"/>
    </location>
</feature>
<keyword evidence="5" id="KW-0732">Signal</keyword>
<dbReference type="Pfam" id="PF01734">
    <property type="entry name" value="Patatin"/>
    <property type="match status" value="1"/>
</dbReference>
<evidence type="ECO:0000256" key="3">
    <source>
        <dbReference type="ARBA" id="ARBA00023098"/>
    </source>
</evidence>
<feature type="short sequence motif" description="DGA/G" evidence="4">
    <location>
        <begin position="209"/>
        <end position="211"/>
    </location>
</feature>
<sequence length="729" mass="79873">MLFSGFWRLAAVLLLLPLLAHASATPPRLGVVLGGGGARGFAHLGVLQELERLRVPVACIAGTSAGALIGGAYASGRALDEMAGLFRHADWDVLLSGKPARQDVPYLRKQGDLVNYFDLSFGVRDGELRIPRGAINSQAIDLFIRELTRARDEPSFDRLSIPFRAVATDLESGDAVVFDRGDLSLAMRASMAVPGLFDVVEHDGRLLVDGGLARQLPVEELLGGCADVLLVIDVGTPPLKAEQLRSFINVLDQTSYLMVARNSKEQLAKIRPQDLLLRPTLDGFSPADFARNADIVEAGRRAAQGIAAQLAPFALPPEHYAAWQATQRAPQSARIDRVEVAGNFDFVDPQALQQRLSAATTALPLETFHRRLTEVFADGDLERLSYRAAFEQGQNVARVTAEERFVGPNYLRAGLSLSSATNGRASFALLGEHKRSWLNAAGGMWLNELRLGEEPMLRSEWYQPLATDSQLFASLSARYEDRLYSLYSPGHRREADFIFGTTQANADLGWDFRQFGELRLGVYQSRTALRLKTGAAVYDDARERESARGVRMLFNYDQLDNPRWPRQGMAAQFSLSAPYTMALDERYHSIGIRLDAAQLLPRDVTLRTTARFDGSFGRGDGMVYALGGFNNLSGYQPGELLASRTALLRSMLYWRAAGLPSALGSGLYAGVSFEAGKAWRTVWDQRNSSWLPGMTLFLGADTVLGPWSVGVGNAKGGQWTGYFSLGAQY</sequence>
<feature type="short sequence motif" description="GXGXXG" evidence="4">
    <location>
        <begin position="35"/>
        <end position="40"/>
    </location>
</feature>
<keyword evidence="3 4" id="KW-0443">Lipid metabolism</keyword>
<evidence type="ECO:0000256" key="2">
    <source>
        <dbReference type="ARBA" id="ARBA00022963"/>
    </source>
</evidence>
<reference evidence="7 8" key="1">
    <citation type="submission" date="2018-10" db="EMBL/GenBank/DDBJ databases">
        <title>Genomic Encyclopedia of Type Strains, Phase IV (KMG-IV): sequencing the most valuable type-strain genomes for metagenomic binning, comparative biology and taxonomic classification.</title>
        <authorList>
            <person name="Goeker M."/>
        </authorList>
    </citation>
    <scope>NUCLEOTIDE SEQUENCE [LARGE SCALE GENOMIC DNA]</scope>
    <source>
        <strain evidence="7 8">DSM 3303</strain>
    </source>
</reference>
<accession>A0A495BLZ8</accession>
<gene>
    <name evidence="7" type="ORF">C8E02_0392</name>
</gene>
<dbReference type="PANTHER" id="PTHR14226:SF29">
    <property type="entry name" value="NEUROPATHY TARGET ESTERASE SWS"/>
    <property type="match status" value="1"/>
</dbReference>
<evidence type="ECO:0000259" key="6">
    <source>
        <dbReference type="PROSITE" id="PS51635"/>
    </source>
</evidence>
<dbReference type="SUPFAM" id="SSF52151">
    <property type="entry name" value="FabD/lysophospholipase-like"/>
    <property type="match status" value="1"/>
</dbReference>
<feature type="short sequence motif" description="GXSXG" evidence="4">
    <location>
        <begin position="62"/>
        <end position="66"/>
    </location>
</feature>
<dbReference type="GO" id="GO:0016787">
    <property type="term" value="F:hydrolase activity"/>
    <property type="evidence" value="ECO:0007669"/>
    <property type="project" value="UniProtKB-UniRule"/>
</dbReference>
<dbReference type="InterPro" id="IPR050301">
    <property type="entry name" value="NTE"/>
</dbReference>
<dbReference type="PANTHER" id="PTHR14226">
    <property type="entry name" value="NEUROPATHY TARGET ESTERASE/SWISS CHEESE D.MELANOGASTER"/>
    <property type="match status" value="1"/>
</dbReference>
<organism evidence="7 8">
    <name type="scientific">Vogesella indigofera</name>
    <name type="common">Pseudomonas indigofera</name>
    <dbReference type="NCBI Taxonomy" id="45465"/>
    <lineage>
        <taxon>Bacteria</taxon>
        <taxon>Pseudomonadati</taxon>
        <taxon>Pseudomonadota</taxon>
        <taxon>Betaproteobacteria</taxon>
        <taxon>Neisseriales</taxon>
        <taxon>Chromobacteriaceae</taxon>
        <taxon>Vogesella</taxon>
    </lineage>
</organism>
<dbReference type="AlphaFoldDB" id="A0A495BLZ8"/>
<dbReference type="Gene3D" id="3.40.1090.10">
    <property type="entry name" value="Cytosolic phospholipase A2 catalytic domain"/>
    <property type="match status" value="2"/>
</dbReference>
<dbReference type="InterPro" id="IPR002641">
    <property type="entry name" value="PNPLA_dom"/>
</dbReference>
<feature type="domain" description="PNPLA" evidence="6">
    <location>
        <begin position="31"/>
        <end position="222"/>
    </location>
</feature>
<dbReference type="Gene3D" id="2.40.160.50">
    <property type="entry name" value="membrane protein fhac: a member of the omp85/tpsb transporter family"/>
    <property type="match status" value="1"/>
</dbReference>
<feature type="chain" id="PRO_5019848985" evidence="5">
    <location>
        <begin position="23"/>
        <end position="729"/>
    </location>
</feature>
<dbReference type="GO" id="GO:0016042">
    <property type="term" value="P:lipid catabolic process"/>
    <property type="evidence" value="ECO:0007669"/>
    <property type="project" value="UniProtKB-UniRule"/>
</dbReference>
<comment type="caution">
    <text evidence="7">The sequence shown here is derived from an EMBL/GenBank/DDBJ whole genome shotgun (WGS) entry which is preliminary data.</text>
</comment>
<evidence type="ECO:0000256" key="1">
    <source>
        <dbReference type="ARBA" id="ARBA00022801"/>
    </source>
</evidence>
<dbReference type="Proteomes" id="UP000279384">
    <property type="component" value="Unassembled WGS sequence"/>
</dbReference>